<dbReference type="Proteomes" id="UP001218218">
    <property type="component" value="Unassembled WGS sequence"/>
</dbReference>
<accession>A0AAD7ALS4</accession>
<reference evidence="2" key="1">
    <citation type="submission" date="2023-03" db="EMBL/GenBank/DDBJ databases">
        <title>Massive genome expansion in bonnet fungi (Mycena s.s.) driven by repeated elements and novel gene families across ecological guilds.</title>
        <authorList>
            <consortium name="Lawrence Berkeley National Laboratory"/>
            <person name="Harder C.B."/>
            <person name="Miyauchi S."/>
            <person name="Viragh M."/>
            <person name="Kuo A."/>
            <person name="Thoen E."/>
            <person name="Andreopoulos B."/>
            <person name="Lu D."/>
            <person name="Skrede I."/>
            <person name="Drula E."/>
            <person name="Henrissat B."/>
            <person name="Morin E."/>
            <person name="Kohler A."/>
            <person name="Barry K."/>
            <person name="LaButti K."/>
            <person name="Morin E."/>
            <person name="Salamov A."/>
            <person name="Lipzen A."/>
            <person name="Mereny Z."/>
            <person name="Hegedus B."/>
            <person name="Baldrian P."/>
            <person name="Stursova M."/>
            <person name="Weitz H."/>
            <person name="Taylor A."/>
            <person name="Grigoriev I.V."/>
            <person name="Nagy L.G."/>
            <person name="Martin F."/>
            <person name="Kauserud H."/>
        </authorList>
    </citation>
    <scope>NUCLEOTIDE SEQUENCE</scope>
    <source>
        <strain evidence="2">CBHHK002</strain>
    </source>
</reference>
<evidence type="ECO:0000313" key="3">
    <source>
        <dbReference type="Proteomes" id="UP001218218"/>
    </source>
</evidence>
<dbReference type="AlphaFoldDB" id="A0AAD7ALS4"/>
<feature type="region of interest" description="Disordered" evidence="1">
    <location>
        <begin position="288"/>
        <end position="309"/>
    </location>
</feature>
<organism evidence="2 3">
    <name type="scientific">Mycena albidolilacea</name>
    <dbReference type="NCBI Taxonomy" id="1033008"/>
    <lineage>
        <taxon>Eukaryota</taxon>
        <taxon>Fungi</taxon>
        <taxon>Dikarya</taxon>
        <taxon>Basidiomycota</taxon>
        <taxon>Agaricomycotina</taxon>
        <taxon>Agaricomycetes</taxon>
        <taxon>Agaricomycetidae</taxon>
        <taxon>Agaricales</taxon>
        <taxon>Marasmiineae</taxon>
        <taxon>Mycenaceae</taxon>
        <taxon>Mycena</taxon>
    </lineage>
</organism>
<protein>
    <recommendedName>
        <fullName evidence="4">F-box domain-containing protein</fullName>
    </recommendedName>
</protein>
<comment type="caution">
    <text evidence="2">The sequence shown here is derived from an EMBL/GenBank/DDBJ whole genome shotgun (WGS) entry which is preliminary data.</text>
</comment>
<sequence length="379" mass="41205">MFHIPELTDQIIDHLHADPTSLRNCALVARSWTPASQLHIFFSVNIKDDATCRLLCDIITQSPHIGRYIHNIYIYFDVTRPLFSSLLDLRIPAPRRLSIVNCPHTAELALIRHLFQLPSLTDIRFFSGTSVSRSQLEYLAHNRIAKLGSLMLYSASDTPALEDKDWTPLSSRSIRVTALNVSGEATLVTSMLTDPEGPIHVVGIEALTFDTPDTPCLPRLLAISGPELVVLELSVSSSSLASQVHIGRSTIPYLIDLLLYDITATTLPAVVALCAQLDPTAALRTLRLAPSDRPPDSDSEDDNSGTDSTVLAHRVSSPFAPKRANYAQWRALDGVLGALSALEAVDVEGVPPHASAGLLECLPGLVRRGIVHVRRAGAS</sequence>
<evidence type="ECO:0008006" key="4">
    <source>
        <dbReference type="Google" id="ProtNLM"/>
    </source>
</evidence>
<proteinExistence type="predicted"/>
<evidence type="ECO:0000313" key="2">
    <source>
        <dbReference type="EMBL" id="KAJ7362511.1"/>
    </source>
</evidence>
<name>A0AAD7ALS4_9AGAR</name>
<gene>
    <name evidence="2" type="ORF">DFH08DRAFT_1024730</name>
</gene>
<dbReference type="EMBL" id="JARIHO010000004">
    <property type="protein sequence ID" value="KAJ7362511.1"/>
    <property type="molecule type" value="Genomic_DNA"/>
</dbReference>
<feature type="non-terminal residue" evidence="2">
    <location>
        <position position="379"/>
    </location>
</feature>
<evidence type="ECO:0000256" key="1">
    <source>
        <dbReference type="SAM" id="MobiDB-lite"/>
    </source>
</evidence>
<keyword evidence="3" id="KW-1185">Reference proteome</keyword>